<evidence type="ECO:0000313" key="8">
    <source>
        <dbReference type="EMBL" id="VVD03683.1"/>
    </source>
</evidence>
<protein>
    <recommendedName>
        <fullName evidence="7">Ig-like domain-containing protein</fullName>
    </recommendedName>
</protein>
<dbReference type="InterPro" id="IPR051275">
    <property type="entry name" value="Cell_adhesion_signaling"/>
</dbReference>
<evidence type="ECO:0000313" key="9">
    <source>
        <dbReference type="Proteomes" id="UP000324832"/>
    </source>
</evidence>
<accession>A0A5E4R382</accession>
<organism evidence="8 9">
    <name type="scientific">Leptidea sinapis</name>
    <dbReference type="NCBI Taxonomy" id="189913"/>
    <lineage>
        <taxon>Eukaryota</taxon>
        <taxon>Metazoa</taxon>
        <taxon>Ecdysozoa</taxon>
        <taxon>Arthropoda</taxon>
        <taxon>Hexapoda</taxon>
        <taxon>Insecta</taxon>
        <taxon>Pterygota</taxon>
        <taxon>Neoptera</taxon>
        <taxon>Endopterygota</taxon>
        <taxon>Lepidoptera</taxon>
        <taxon>Glossata</taxon>
        <taxon>Ditrysia</taxon>
        <taxon>Papilionoidea</taxon>
        <taxon>Pieridae</taxon>
        <taxon>Dismorphiinae</taxon>
        <taxon>Leptidea</taxon>
    </lineage>
</organism>
<dbReference type="SMART" id="SM00409">
    <property type="entry name" value="IG"/>
    <property type="match status" value="2"/>
</dbReference>
<feature type="domain" description="Ig-like" evidence="7">
    <location>
        <begin position="478"/>
        <end position="519"/>
    </location>
</feature>
<dbReference type="PROSITE" id="PS50835">
    <property type="entry name" value="IG_LIKE"/>
    <property type="match status" value="3"/>
</dbReference>
<feature type="region of interest" description="Disordered" evidence="6">
    <location>
        <begin position="207"/>
        <end position="239"/>
    </location>
</feature>
<feature type="compositionally biased region" description="Basic and acidic residues" evidence="6">
    <location>
        <begin position="287"/>
        <end position="304"/>
    </location>
</feature>
<proteinExistence type="predicted"/>
<feature type="domain" description="Ig-like" evidence="7">
    <location>
        <begin position="596"/>
        <end position="683"/>
    </location>
</feature>
<evidence type="ECO:0000256" key="2">
    <source>
        <dbReference type="ARBA" id="ARBA00023136"/>
    </source>
</evidence>
<feature type="region of interest" description="Disordered" evidence="6">
    <location>
        <begin position="280"/>
        <end position="309"/>
    </location>
</feature>
<reference evidence="8 9" key="1">
    <citation type="submission" date="2017-07" db="EMBL/GenBank/DDBJ databases">
        <authorList>
            <person name="Talla V."/>
            <person name="Backstrom N."/>
        </authorList>
    </citation>
    <scope>NUCLEOTIDE SEQUENCE [LARGE SCALE GENOMIC DNA]</scope>
</reference>
<dbReference type="SUPFAM" id="SSF48726">
    <property type="entry name" value="Immunoglobulin"/>
    <property type="match status" value="1"/>
</dbReference>
<evidence type="ECO:0000256" key="1">
    <source>
        <dbReference type="ARBA" id="ARBA00004479"/>
    </source>
</evidence>
<evidence type="ECO:0000259" key="7">
    <source>
        <dbReference type="PROSITE" id="PS50835"/>
    </source>
</evidence>
<evidence type="ECO:0000256" key="6">
    <source>
        <dbReference type="SAM" id="MobiDB-lite"/>
    </source>
</evidence>
<dbReference type="Proteomes" id="UP000324832">
    <property type="component" value="Unassembled WGS sequence"/>
</dbReference>
<dbReference type="AlphaFoldDB" id="A0A5E4R382"/>
<keyword evidence="4" id="KW-0325">Glycoprotein</keyword>
<dbReference type="InterPro" id="IPR036179">
    <property type="entry name" value="Ig-like_dom_sf"/>
</dbReference>
<dbReference type="EMBL" id="FZQP02006793">
    <property type="protein sequence ID" value="VVD03683.1"/>
    <property type="molecule type" value="Genomic_DNA"/>
</dbReference>
<dbReference type="GO" id="GO:0098609">
    <property type="term" value="P:cell-cell adhesion"/>
    <property type="evidence" value="ECO:0007669"/>
    <property type="project" value="TreeGrafter"/>
</dbReference>
<dbReference type="GO" id="GO:0005911">
    <property type="term" value="C:cell-cell junction"/>
    <property type="evidence" value="ECO:0007669"/>
    <property type="project" value="TreeGrafter"/>
</dbReference>
<sequence>MSSAVRDTRTPATLYQSDYQISKGFFSAVILEPTSSESASPAHPDDAELFREAPLYPPLRDSDPYRYNDYLNIHTDNEHDTYTKQSKYFYKTVDTDKSDVEIRDIERTDFKYDDPETSAEDGGISVTPDDPDVSASITIDRYSEELNYLTPENEYQRQNPFSIKTNNFVKPDILTSNPQSRFIISPGSNAKEVNDLLDEKMKLQNVRNVQSSNLNSKDDDDEDVRRKRSSDEEDHYKVPRRVKTGVTILNIDGDVRDAIGDPGAASGSLASSHVDSFVIRPAPVMKNEPRDKAREEDARREREPATTPPPKLEHELVVEAQSPARIVCDLPATHNVTDLRWHKDTEVVSLERTSGALAVEAPYLSDGAVVIPRAGRQHAALWRCTGRDHGGDTVAGLPTRLLIYEAVRSVYLAIDGRRLDAGNTWVPVSDKSELEVQCVAEGGVPPPELVWQLVPLEPSLDYRPYLEVNSTDHSIDPPSFVISRWPGFGVNLMAGSGATLRCDVDSNPPSRAMWTRDSSLDQLYPERCSHTHTHLPSSRVELQYSWYRWSQLALARGEQRRVGHAPLVAAVDGGRWLVPVPCHLARDTVLIHRVLPQLEEPEHQEVEVNLGGNVQLHCPKGSVGCWWRRVASNTSDNWAPAGSHHAHGVLGISEAMWEEDGEYRCLGTRSSERERLRELKRVTLSVSGGATARVLRVEETGAEWRLTCSVCGRDVRAYWLWPASGLSQPAELTADETQHCWHASHVTHDPDEAWCVAVTPAGGAVAMFPARASDPTRSPELHPGNASATNLARPPLPVLLFGPA</sequence>
<feature type="region of interest" description="Disordered" evidence="6">
    <location>
        <begin position="112"/>
        <end position="133"/>
    </location>
</feature>
<dbReference type="PANTHER" id="PTHR11640">
    <property type="entry name" value="NEPHRIN"/>
    <property type="match status" value="1"/>
</dbReference>
<gene>
    <name evidence="8" type="ORF">LSINAPIS_LOCUS13631</name>
</gene>
<dbReference type="Gene3D" id="2.60.40.10">
    <property type="entry name" value="Immunoglobulins"/>
    <property type="match status" value="1"/>
</dbReference>
<evidence type="ECO:0000256" key="4">
    <source>
        <dbReference type="ARBA" id="ARBA00023180"/>
    </source>
</evidence>
<comment type="subcellular location">
    <subcellularLocation>
        <location evidence="1">Membrane</location>
        <topology evidence="1">Single-pass type I membrane protein</topology>
    </subcellularLocation>
</comment>
<keyword evidence="9" id="KW-1185">Reference proteome</keyword>
<dbReference type="InterPro" id="IPR007110">
    <property type="entry name" value="Ig-like_dom"/>
</dbReference>
<keyword evidence="3" id="KW-1015">Disulfide bond</keyword>
<evidence type="ECO:0000256" key="3">
    <source>
        <dbReference type="ARBA" id="ARBA00023157"/>
    </source>
</evidence>
<dbReference type="GO" id="GO:0005886">
    <property type="term" value="C:plasma membrane"/>
    <property type="evidence" value="ECO:0007669"/>
    <property type="project" value="TreeGrafter"/>
</dbReference>
<evidence type="ECO:0000256" key="5">
    <source>
        <dbReference type="ARBA" id="ARBA00023319"/>
    </source>
</evidence>
<feature type="domain" description="Ig-like" evidence="7">
    <location>
        <begin position="304"/>
        <end position="385"/>
    </location>
</feature>
<dbReference type="GO" id="GO:0050839">
    <property type="term" value="F:cell adhesion molecule binding"/>
    <property type="evidence" value="ECO:0007669"/>
    <property type="project" value="TreeGrafter"/>
</dbReference>
<dbReference type="InterPro" id="IPR003599">
    <property type="entry name" value="Ig_sub"/>
</dbReference>
<feature type="non-terminal residue" evidence="8">
    <location>
        <position position="804"/>
    </location>
</feature>
<keyword evidence="5" id="KW-0393">Immunoglobulin domain</keyword>
<dbReference type="InterPro" id="IPR013783">
    <property type="entry name" value="Ig-like_fold"/>
</dbReference>
<name>A0A5E4R382_9NEOP</name>
<dbReference type="PANTHER" id="PTHR11640:SF155">
    <property type="entry name" value="IG-LIKE DOMAIN-CONTAINING PROTEIN"/>
    <property type="match status" value="1"/>
</dbReference>
<keyword evidence="2" id="KW-0472">Membrane</keyword>